<keyword evidence="2" id="KW-1185">Reference proteome</keyword>
<proteinExistence type="predicted"/>
<comment type="caution">
    <text evidence="1">The sequence shown here is derived from an EMBL/GenBank/DDBJ whole genome shotgun (WGS) entry which is preliminary data.</text>
</comment>
<reference evidence="1" key="1">
    <citation type="submission" date="2022-06" db="EMBL/GenBank/DDBJ databases">
        <title>Helicobacter colisuis sp. nov.</title>
        <authorList>
            <person name="Papic B."/>
            <person name="Gruntar I."/>
        </authorList>
    </citation>
    <scope>NUCLEOTIDE SEQUENCE</scope>
    <source>
        <strain evidence="1">11154-15</strain>
    </source>
</reference>
<dbReference type="EMBL" id="JAMOKX010000002">
    <property type="protein sequence ID" value="MCL9818993.1"/>
    <property type="molecule type" value="Genomic_DNA"/>
</dbReference>
<dbReference type="Proteomes" id="UP001057522">
    <property type="component" value="Unassembled WGS sequence"/>
</dbReference>
<gene>
    <name evidence="1" type="ORF">NCR95_02225</name>
</gene>
<sequence>MQGESIDAIRQELLDGGFSKDDVEYIGHINMGTLDWYIASHPTTLPKNGDQFETFSTFTHELFHALGVLSLTYDEETSETFFQDSLNSFSSHL</sequence>
<dbReference type="RefSeq" id="WP_250603590.1">
    <property type="nucleotide sequence ID" value="NZ_JAMOKW010000004.1"/>
</dbReference>
<evidence type="ECO:0000313" key="1">
    <source>
        <dbReference type="EMBL" id="MCL9818993.1"/>
    </source>
</evidence>
<evidence type="ECO:0000313" key="2">
    <source>
        <dbReference type="Proteomes" id="UP001057522"/>
    </source>
</evidence>
<protein>
    <submittedName>
        <fullName evidence="1">Uncharacterized protein</fullName>
    </submittedName>
</protein>
<accession>A0ABT0TST4</accession>
<organism evidence="1 2">
    <name type="scientific">Helicobacter colisuis</name>
    <dbReference type="NCBI Taxonomy" id="2949739"/>
    <lineage>
        <taxon>Bacteria</taxon>
        <taxon>Pseudomonadati</taxon>
        <taxon>Campylobacterota</taxon>
        <taxon>Epsilonproteobacteria</taxon>
        <taxon>Campylobacterales</taxon>
        <taxon>Helicobacteraceae</taxon>
        <taxon>Helicobacter</taxon>
    </lineage>
</organism>
<name>A0ABT0TST4_9HELI</name>